<proteinExistence type="predicted"/>
<dbReference type="Proteomes" id="UP001189429">
    <property type="component" value="Unassembled WGS sequence"/>
</dbReference>
<dbReference type="EMBL" id="CAUYUJ010008287">
    <property type="protein sequence ID" value="CAK0823469.1"/>
    <property type="molecule type" value="Genomic_DNA"/>
</dbReference>
<feature type="compositionally biased region" description="Basic and acidic residues" evidence="1">
    <location>
        <begin position="59"/>
        <end position="71"/>
    </location>
</feature>
<accession>A0ABN9RXG9</accession>
<comment type="caution">
    <text evidence="2">The sequence shown here is derived from an EMBL/GenBank/DDBJ whole genome shotgun (WGS) entry which is preliminary data.</text>
</comment>
<evidence type="ECO:0000313" key="2">
    <source>
        <dbReference type="EMBL" id="CAK0823469.1"/>
    </source>
</evidence>
<keyword evidence="3" id="KW-1185">Reference proteome</keyword>
<evidence type="ECO:0000313" key="3">
    <source>
        <dbReference type="Proteomes" id="UP001189429"/>
    </source>
</evidence>
<feature type="region of interest" description="Disordered" evidence="1">
    <location>
        <begin position="1"/>
        <end position="140"/>
    </location>
</feature>
<organism evidence="2 3">
    <name type="scientific">Prorocentrum cordatum</name>
    <dbReference type="NCBI Taxonomy" id="2364126"/>
    <lineage>
        <taxon>Eukaryota</taxon>
        <taxon>Sar</taxon>
        <taxon>Alveolata</taxon>
        <taxon>Dinophyceae</taxon>
        <taxon>Prorocentrales</taxon>
        <taxon>Prorocentraceae</taxon>
        <taxon>Prorocentrum</taxon>
    </lineage>
</organism>
<feature type="compositionally biased region" description="Acidic residues" evidence="1">
    <location>
        <begin position="89"/>
        <end position="103"/>
    </location>
</feature>
<protein>
    <submittedName>
        <fullName evidence="2">Uncharacterized protein</fullName>
    </submittedName>
</protein>
<reference evidence="2" key="1">
    <citation type="submission" date="2023-10" db="EMBL/GenBank/DDBJ databases">
        <authorList>
            <person name="Chen Y."/>
            <person name="Shah S."/>
            <person name="Dougan E. K."/>
            <person name="Thang M."/>
            <person name="Chan C."/>
        </authorList>
    </citation>
    <scope>NUCLEOTIDE SEQUENCE [LARGE SCALE GENOMIC DNA]</scope>
</reference>
<evidence type="ECO:0000256" key="1">
    <source>
        <dbReference type="SAM" id="MobiDB-lite"/>
    </source>
</evidence>
<sequence>MISMFFGAATNSATEASSREATLRAVPSRRIAASTTKNGCPACDGCEDKSFCGSRRKPERKEREKVKHWQSRDAGSGYGRAYSVRYEREEEEEEEGEEEEEDHDGGRGGVAAAAVQSKEEGEECEPLRRRQASRASANDLQTETCRSTYALPNYALRVT</sequence>
<gene>
    <name evidence="2" type="ORF">PCOR1329_LOCUS24167</name>
</gene>
<name>A0ABN9RXG9_9DINO</name>